<feature type="region of interest" description="Disordered" evidence="1">
    <location>
        <begin position="41"/>
        <end position="66"/>
    </location>
</feature>
<evidence type="ECO:0000256" key="1">
    <source>
        <dbReference type="SAM" id="MobiDB-lite"/>
    </source>
</evidence>
<evidence type="ECO:0000313" key="2">
    <source>
        <dbReference type="EMBL" id="KAG6958612.1"/>
    </source>
</evidence>
<evidence type="ECO:0000313" key="3">
    <source>
        <dbReference type="Proteomes" id="UP000688947"/>
    </source>
</evidence>
<name>A0A8T1UF20_9STRA</name>
<dbReference type="AlphaFoldDB" id="A0A8T1UF20"/>
<reference evidence="2" key="1">
    <citation type="submission" date="2021-01" db="EMBL/GenBank/DDBJ databases">
        <title>Phytophthora aleatoria, a newly-described species from Pinus radiata is distinct from Phytophthora cactorum isolates based on comparative genomics.</title>
        <authorList>
            <person name="Mcdougal R."/>
            <person name="Panda P."/>
            <person name="Williams N."/>
            <person name="Studholme D.J."/>
        </authorList>
    </citation>
    <scope>NUCLEOTIDE SEQUENCE</scope>
    <source>
        <strain evidence="2">NZFS 3830</strain>
    </source>
</reference>
<organism evidence="2 3">
    <name type="scientific">Phytophthora cactorum</name>
    <dbReference type="NCBI Taxonomy" id="29920"/>
    <lineage>
        <taxon>Eukaryota</taxon>
        <taxon>Sar</taxon>
        <taxon>Stramenopiles</taxon>
        <taxon>Oomycota</taxon>
        <taxon>Peronosporomycetes</taxon>
        <taxon>Peronosporales</taxon>
        <taxon>Peronosporaceae</taxon>
        <taxon>Phytophthora</taxon>
    </lineage>
</organism>
<comment type="caution">
    <text evidence="2">The sequence shown here is derived from an EMBL/GenBank/DDBJ whole genome shotgun (WGS) entry which is preliminary data.</text>
</comment>
<dbReference type="EMBL" id="JAENGZ010000478">
    <property type="protein sequence ID" value="KAG6958612.1"/>
    <property type="molecule type" value="Genomic_DNA"/>
</dbReference>
<proteinExistence type="predicted"/>
<dbReference type="Proteomes" id="UP000688947">
    <property type="component" value="Unassembled WGS sequence"/>
</dbReference>
<protein>
    <submittedName>
        <fullName evidence="2">Uncharacterized protein</fullName>
    </submittedName>
</protein>
<gene>
    <name evidence="2" type="ORF">JG687_00009290</name>
</gene>
<accession>A0A8T1UF20</accession>
<dbReference type="OrthoDB" id="94991at2759"/>
<sequence length="66" mass="7115">MSLSKSNDKYNKEVPALLVNGVTPVVMHYVPGLSSAQLTDAARASLDDPENFGQADVPFSDENFSE</sequence>